<dbReference type="AlphaFoldDB" id="A0A1N7QIN8"/>
<dbReference type="RefSeq" id="WP_076534052.1">
    <property type="nucleotide sequence ID" value="NZ_BMEH01000012.1"/>
</dbReference>
<protein>
    <recommendedName>
        <fullName evidence="4">Phage tail tape measure protein, lambda family</fullName>
    </recommendedName>
</protein>
<sequence length="734" mass="78009">MASLKERLRAFLGLDTTDFDRGLDRSGKRVKTFGQQAETSLSAAFSRMSGLATGFVGGLGAGLVTTALSSLNADLAGTVKGIAQLGDEAKRSGLGLRAFQEWKFVAEQNRIGVDQLVDGFKELSLRADEWIVTGGGAAAEAFTRLGYSASDLRSKLKDPSALMLEIIGRLGQLDKAAQIRVSDELFGGSAGERFVELLGQGESGLRSTIERAHQLGIVMDSELVAKANDLDRKFGEIGAKIDNFFKRMVVGAFEAAEDYSRLRREHGELFAQFERFTAFGAFGASMDLFGSAAGAFATETKNLADALSVELSEAMNTVRGQAEALESALIEDADALHLMKRGADAAQIRAYAREIGVLLAEFATTKNAQAFAEGLAEVNRKAVLAYDEIRNIDGIKLGGVIGQIGSLALALLNTIGIAQRLKDSLPGGPDTEDSKASQIAARGLEWSVDPSIPSNRPRRAPNDAWWEDPVGGKGKSKGGGKRDGFAAEVESTRARIAELEAEAIVLAAVASGNRQLGDAVEFARKKAQLLNAAKKEGREITPELAAEIDQLALSYMNAGLNADQAKDKLEEMREATERGIDSIVDMFDELMFRGGNAKKVIASLIAEIAKAQFRQALAGVAASGGGGILRLLGGLIGRNAHGTTNWAGGITMVGELGAELVSLPRGSQVYSALDTQRMLGNAGQASRTAVEVIPSPYFDVRVSEISGQGDMQMARAQQLAMPSMLQDMQARGLR</sequence>
<keyword evidence="3" id="KW-1185">Reference proteome</keyword>
<reference evidence="2 3" key="1">
    <citation type="submission" date="2017-01" db="EMBL/GenBank/DDBJ databases">
        <authorList>
            <person name="Mah S.A."/>
            <person name="Swanson W.J."/>
            <person name="Moy G.W."/>
            <person name="Vacquier V.D."/>
        </authorList>
    </citation>
    <scope>NUCLEOTIDE SEQUENCE [LARGE SCALE GENOMIC DNA]</scope>
    <source>
        <strain evidence="2 3">DSM 26375</strain>
    </source>
</reference>
<dbReference type="OrthoDB" id="7311517at2"/>
<evidence type="ECO:0008006" key="4">
    <source>
        <dbReference type="Google" id="ProtNLM"/>
    </source>
</evidence>
<feature type="region of interest" description="Disordered" evidence="1">
    <location>
        <begin position="447"/>
        <end position="483"/>
    </location>
</feature>
<dbReference type="EMBL" id="FTOT01000012">
    <property type="protein sequence ID" value="SIT22743.1"/>
    <property type="molecule type" value="Genomic_DNA"/>
</dbReference>
<proteinExistence type="predicted"/>
<evidence type="ECO:0000256" key="1">
    <source>
        <dbReference type="SAM" id="MobiDB-lite"/>
    </source>
</evidence>
<gene>
    <name evidence="2" type="ORF">SAMN05421774_11255</name>
</gene>
<evidence type="ECO:0000313" key="2">
    <source>
        <dbReference type="EMBL" id="SIT22743.1"/>
    </source>
</evidence>
<evidence type="ECO:0000313" key="3">
    <source>
        <dbReference type="Proteomes" id="UP000186141"/>
    </source>
</evidence>
<organism evidence="2 3">
    <name type="scientific">Gemmobacter megaterium</name>
    <dbReference type="NCBI Taxonomy" id="1086013"/>
    <lineage>
        <taxon>Bacteria</taxon>
        <taxon>Pseudomonadati</taxon>
        <taxon>Pseudomonadota</taxon>
        <taxon>Alphaproteobacteria</taxon>
        <taxon>Rhodobacterales</taxon>
        <taxon>Paracoccaceae</taxon>
        <taxon>Gemmobacter</taxon>
    </lineage>
</organism>
<name>A0A1N7QIN8_9RHOB</name>
<accession>A0A1N7QIN8</accession>
<dbReference type="STRING" id="1086013.SAMN05421774_11255"/>
<dbReference type="Proteomes" id="UP000186141">
    <property type="component" value="Unassembled WGS sequence"/>
</dbReference>